<keyword evidence="3" id="KW-0067">ATP-binding</keyword>
<dbReference type="RefSeq" id="WP_129490685.1">
    <property type="nucleotide sequence ID" value="NZ_SBAP01000006.1"/>
</dbReference>
<dbReference type="Proteomes" id="UP000289216">
    <property type="component" value="Unassembled WGS sequence"/>
</dbReference>
<evidence type="ECO:0000259" key="4">
    <source>
        <dbReference type="SMART" id="SM00382"/>
    </source>
</evidence>
<protein>
    <submittedName>
        <fullName evidence="5">Conjugal transfer protein TrbE</fullName>
    </submittedName>
</protein>
<dbReference type="SUPFAM" id="SSF52540">
    <property type="entry name" value="P-loop containing nucleoside triphosphate hydrolases"/>
    <property type="match status" value="1"/>
</dbReference>
<keyword evidence="2" id="KW-0547">Nucleotide-binding</keyword>
<dbReference type="InterPro" id="IPR027417">
    <property type="entry name" value="P-loop_NTPase"/>
</dbReference>
<dbReference type="CDD" id="cd01127">
    <property type="entry name" value="TrwB_TraG_TraD_VirD4"/>
    <property type="match status" value="1"/>
</dbReference>
<evidence type="ECO:0000256" key="3">
    <source>
        <dbReference type="ARBA" id="ARBA00022840"/>
    </source>
</evidence>
<name>A0A4Q2L1G9_9FUSO</name>
<dbReference type="InterPro" id="IPR018145">
    <property type="entry name" value="CagE_TrbE_VirB_cntrl_dom"/>
</dbReference>
<feature type="domain" description="AAA+ ATPase" evidence="4">
    <location>
        <begin position="461"/>
        <end position="753"/>
    </location>
</feature>
<dbReference type="PANTHER" id="PTHR30121:SF12">
    <property type="entry name" value="TYPE IV SECRETION SYSTEM PROTEIN CAGE"/>
    <property type="match status" value="1"/>
</dbReference>
<evidence type="ECO:0000313" key="6">
    <source>
        <dbReference type="Proteomes" id="UP000289216"/>
    </source>
</evidence>
<dbReference type="InterPro" id="IPR051162">
    <property type="entry name" value="T4SS_component"/>
</dbReference>
<dbReference type="EMBL" id="SBAP01000006">
    <property type="protein sequence ID" value="RXZ70700.1"/>
    <property type="molecule type" value="Genomic_DNA"/>
</dbReference>
<evidence type="ECO:0000256" key="2">
    <source>
        <dbReference type="ARBA" id="ARBA00022741"/>
    </source>
</evidence>
<evidence type="ECO:0000313" key="5">
    <source>
        <dbReference type="EMBL" id="RXZ70700.1"/>
    </source>
</evidence>
<proteinExistence type="inferred from homology"/>
<sequence length="866" mass="99620">MGIVVVGVILFFLLFYLKGEREYNYKEKDSVPNYLPWGYLIHGEEGVICNKNGSFQKTFVVRGIDVNSHTAIELVAMRAQINDVLKRLDGRWSLFMEARRSKVKPYESSKFSEKVLQKIDECRRKTFNSGDFYTTDVYLTFCYLPSIDAVSKLKKTFIEDSSFSSIDRGQNFEDFQNELEEHYNLLKTNFHQIRSLNNKETLTYLHSCFSQFDEQVIMPQHSGIFLDAYLSDTSITNGLNIKVGEYYVSILSILSMPISTCPGFFDQLNKLGLEYRWMSRYIFLGKEEGKKLARVYKGRWSMVRSSVIDWVEARANKKIETEASNLEADDRSEEAIELSYDLQNNAVGFGYYTFSLLLKNKDPKQLKKDVELATACIQNLGIVTVEESIGALEAFFGSMPGNIQHNVRKPGLTTMNLIDMLPVTSIWAGERKNAHLQDKALLVTVAEDETTPFFFNLHQGDVGHTAVFGQTGGGKSVLLNTIAAQFKKYKDSQVFFFDKGGSSRVLTENIGGLFHDLGEYTVAFQPLREIGIVQEYIEKKKRDLQEQGKEITEELLIKITEEEKARAILERSWVAQWLKDIYTQENVLFDEKKENALAEALISLAELPVKERTMTGLQLLIQEEQLRMALKPYCKGGDVGHYFDGEEDSFDGSHSWQVFEMETLLQMKKASNPVLQYIFHKLEREAFSKGFPTLLILDECWFVLDSPFFSSKMREWLKTLRKKNVSVLFATQELTDVLKSSIRDSILASCPTTIFLPYAKAYTENYIPLYRTFGLNDKEIWDISRGTPKRDYYYKSISGTRMFKLNLTEYELAYVAASDTDSQKAIQEIKKELESKNLSKDELLEVLNQEWEKYKKVNQTKDVEMA</sequence>
<comment type="caution">
    <text evidence="5">The sequence shown here is derived from an EMBL/GenBank/DDBJ whole genome shotgun (WGS) entry which is preliminary data.</text>
</comment>
<reference evidence="5 6" key="1">
    <citation type="submission" date="2019-01" db="EMBL/GenBank/DDBJ databases">
        <title>Fusobacterium necrophorum Isolated From the Uterus of Dairy Cows.</title>
        <authorList>
            <person name="Francis A.M."/>
        </authorList>
    </citation>
    <scope>NUCLEOTIDE SEQUENCE [LARGE SCALE GENOMIC DNA]</scope>
    <source>
        <strain evidence="5 6">KG35</strain>
    </source>
</reference>
<dbReference type="PANTHER" id="PTHR30121">
    <property type="entry name" value="UNCHARACTERIZED PROTEIN YJGR-RELATED"/>
    <property type="match status" value="1"/>
</dbReference>
<comment type="similarity">
    <text evidence="1">Belongs to the TrbE/VirB4 family.</text>
</comment>
<dbReference type="GO" id="GO:0005524">
    <property type="term" value="F:ATP binding"/>
    <property type="evidence" value="ECO:0007669"/>
    <property type="project" value="UniProtKB-KW"/>
</dbReference>
<dbReference type="Pfam" id="PF03135">
    <property type="entry name" value="CagE_TrbE_VirB"/>
    <property type="match status" value="1"/>
</dbReference>
<gene>
    <name evidence="5" type="ORF">EPT53_03185</name>
</gene>
<dbReference type="Gene3D" id="3.40.50.300">
    <property type="entry name" value="P-loop containing nucleotide triphosphate hydrolases"/>
    <property type="match status" value="2"/>
</dbReference>
<dbReference type="Pfam" id="PF19044">
    <property type="entry name" value="P-loop_TraG"/>
    <property type="match status" value="1"/>
</dbReference>
<accession>A0A4Q2L1G9</accession>
<dbReference type="AlphaFoldDB" id="A0A4Q2L1G9"/>
<dbReference type="SMART" id="SM00382">
    <property type="entry name" value="AAA"/>
    <property type="match status" value="1"/>
</dbReference>
<dbReference type="InterPro" id="IPR003593">
    <property type="entry name" value="AAA+_ATPase"/>
</dbReference>
<dbReference type="InterPro" id="IPR043964">
    <property type="entry name" value="P-loop_TraG"/>
</dbReference>
<organism evidence="5 6">
    <name type="scientific">Fusobacterium necrophorum</name>
    <dbReference type="NCBI Taxonomy" id="859"/>
    <lineage>
        <taxon>Bacteria</taxon>
        <taxon>Fusobacteriati</taxon>
        <taxon>Fusobacteriota</taxon>
        <taxon>Fusobacteriia</taxon>
        <taxon>Fusobacteriales</taxon>
        <taxon>Fusobacteriaceae</taxon>
        <taxon>Fusobacterium</taxon>
    </lineage>
</organism>
<evidence type="ECO:0000256" key="1">
    <source>
        <dbReference type="ARBA" id="ARBA00006512"/>
    </source>
</evidence>